<keyword evidence="3" id="KW-0121">Carboxypeptidase</keyword>
<dbReference type="GO" id="GO:0006508">
    <property type="term" value="P:proteolysis"/>
    <property type="evidence" value="ECO:0007669"/>
    <property type="project" value="InterPro"/>
</dbReference>
<evidence type="ECO:0000259" key="2">
    <source>
        <dbReference type="Pfam" id="PF00768"/>
    </source>
</evidence>
<dbReference type="InterPro" id="IPR001967">
    <property type="entry name" value="Peptidase_S11_N"/>
</dbReference>
<sequence>MSDAAASNGSAVDLAAMFTLEEAEIAGPVAVTAAAAATAPEATAAASKPTPDDRVPDAPKPAADAQPEPVAPNPDARKRPVPRRAAPKRDVPKRDVPVTDARRADALPQAPAVAAPLPVSAGAPAAPADPVAPVDEDATQAFDVAALIAAERAGTPAPGTKQKAGRRARREATTVAALLEDAAPKDPDASAPEAADTPDSNGAQQAEPVPTRTAALTWVTPETLGTPIQPTGGKPVITELLPPAPGPRKGLALAAPLLTAAALGLGYFGGCALWPLANVEPTVSEATVESLPGKPLGIAWPQDGTAAVGAEGLGLISSSDSDAASMASITKLVTTLMILERAPLAAGEDGPSYSFTWEDSNLYWQYRYQNESALDVPVDGSLTERQMIEGILIGSANNYIDRLTTELWGSKEDFVAAVPAWLEAHGLSGIKMVDASGIDPDNTATASDLVKLASLALADPTIAQIVALPSVELPGAGEVANTNPLLGDPGVVGVKTGTLLAGWREQWNLLTAKDITIGQTTVRVYAAVLGQPDEDGRAIVSRQLLDQVEQSLQLQPSVPVGTTVATVTTEWGASAEVVTTADAQVVLWDSGTAAVTSDYEVEVGDLDGADVGQLTATGPFDSTDVPLALEGSVPGPSLKWRLTHPLDLLGLQ</sequence>
<dbReference type="SUPFAM" id="SSF56601">
    <property type="entry name" value="beta-lactamase/transpeptidase-like"/>
    <property type="match status" value="1"/>
</dbReference>
<accession>A0A939QI95</accession>
<evidence type="ECO:0000256" key="1">
    <source>
        <dbReference type="SAM" id="MobiDB-lite"/>
    </source>
</evidence>
<gene>
    <name evidence="3" type="ORF">J5V96_03490</name>
</gene>
<evidence type="ECO:0000313" key="4">
    <source>
        <dbReference type="Proteomes" id="UP000680132"/>
    </source>
</evidence>
<reference evidence="3" key="1">
    <citation type="submission" date="2021-03" db="EMBL/GenBank/DDBJ databases">
        <title>Microbacterium sp. nov., a novel actinobacterium isolated from cow dung.</title>
        <authorList>
            <person name="Zhang L."/>
        </authorList>
    </citation>
    <scope>NUCLEOTIDE SEQUENCE</scope>
    <source>
        <strain evidence="3">NEAU-LLB</strain>
    </source>
</reference>
<evidence type="ECO:0000313" key="3">
    <source>
        <dbReference type="EMBL" id="MBO3662570.1"/>
    </source>
</evidence>
<dbReference type="EMBL" id="JAGFOA010000001">
    <property type="protein sequence ID" value="MBO3662570.1"/>
    <property type="molecule type" value="Genomic_DNA"/>
</dbReference>
<comment type="caution">
    <text evidence="3">The sequence shown here is derived from an EMBL/GenBank/DDBJ whole genome shotgun (WGS) entry which is preliminary data.</text>
</comment>
<proteinExistence type="predicted"/>
<name>A0A939QI95_9MICO</name>
<feature type="compositionally biased region" description="Basic and acidic residues" evidence="1">
    <location>
        <begin position="87"/>
        <end position="105"/>
    </location>
</feature>
<protein>
    <submittedName>
        <fullName evidence="3">D-alanyl-D-alanine carboxypeptidase</fullName>
    </submittedName>
</protein>
<dbReference type="Proteomes" id="UP000680132">
    <property type="component" value="Unassembled WGS sequence"/>
</dbReference>
<dbReference type="Gene3D" id="3.40.710.10">
    <property type="entry name" value="DD-peptidase/beta-lactamase superfamily"/>
    <property type="match status" value="1"/>
</dbReference>
<feature type="domain" description="Peptidase S11 D-alanyl-D-alanine carboxypeptidase A N-terminal" evidence="2">
    <location>
        <begin position="322"/>
        <end position="498"/>
    </location>
</feature>
<dbReference type="RefSeq" id="WP_208500231.1">
    <property type="nucleotide sequence ID" value="NZ_JAGFOA010000001.1"/>
</dbReference>
<dbReference type="InterPro" id="IPR012338">
    <property type="entry name" value="Beta-lactam/transpept-like"/>
</dbReference>
<dbReference type="GO" id="GO:0009002">
    <property type="term" value="F:serine-type D-Ala-D-Ala carboxypeptidase activity"/>
    <property type="evidence" value="ECO:0007669"/>
    <property type="project" value="InterPro"/>
</dbReference>
<feature type="region of interest" description="Disordered" evidence="1">
    <location>
        <begin position="34"/>
        <end position="112"/>
    </location>
</feature>
<feature type="compositionally biased region" description="Low complexity" evidence="1">
    <location>
        <begin position="34"/>
        <end position="46"/>
    </location>
</feature>
<keyword evidence="3" id="KW-0645">Protease</keyword>
<feature type="region of interest" description="Disordered" evidence="1">
    <location>
        <begin position="180"/>
        <end position="208"/>
    </location>
</feature>
<keyword evidence="3" id="KW-0378">Hydrolase</keyword>
<feature type="compositionally biased region" description="Low complexity" evidence="1">
    <location>
        <begin position="189"/>
        <end position="199"/>
    </location>
</feature>
<dbReference type="AlphaFoldDB" id="A0A939QI95"/>
<keyword evidence="4" id="KW-1185">Reference proteome</keyword>
<organism evidence="3 4">
    <name type="scientific">Microbacterium stercoris</name>
    <dbReference type="NCBI Taxonomy" id="2820289"/>
    <lineage>
        <taxon>Bacteria</taxon>
        <taxon>Bacillati</taxon>
        <taxon>Actinomycetota</taxon>
        <taxon>Actinomycetes</taxon>
        <taxon>Micrococcales</taxon>
        <taxon>Microbacteriaceae</taxon>
        <taxon>Microbacterium</taxon>
    </lineage>
</organism>
<dbReference type="Pfam" id="PF00768">
    <property type="entry name" value="Peptidase_S11"/>
    <property type="match status" value="1"/>
</dbReference>